<keyword evidence="3" id="KW-1185">Reference proteome</keyword>
<reference evidence="2" key="1">
    <citation type="journal article" date="2020" name="Cell">
        <title>Large-Scale Comparative Analyses of Tick Genomes Elucidate Their Genetic Diversity and Vector Capacities.</title>
        <authorList>
            <consortium name="Tick Genome and Microbiome Consortium (TIGMIC)"/>
            <person name="Jia N."/>
            <person name="Wang J."/>
            <person name="Shi W."/>
            <person name="Du L."/>
            <person name="Sun Y."/>
            <person name="Zhan W."/>
            <person name="Jiang J.F."/>
            <person name="Wang Q."/>
            <person name="Zhang B."/>
            <person name="Ji P."/>
            <person name="Bell-Sakyi L."/>
            <person name="Cui X.M."/>
            <person name="Yuan T.T."/>
            <person name="Jiang B.G."/>
            <person name="Yang W.F."/>
            <person name="Lam T.T."/>
            <person name="Chang Q.C."/>
            <person name="Ding S.J."/>
            <person name="Wang X.J."/>
            <person name="Zhu J.G."/>
            <person name="Ruan X.D."/>
            <person name="Zhao L."/>
            <person name="Wei J.T."/>
            <person name="Ye R.Z."/>
            <person name="Que T.C."/>
            <person name="Du C.H."/>
            <person name="Zhou Y.H."/>
            <person name="Cheng J.X."/>
            <person name="Dai P.F."/>
            <person name="Guo W.B."/>
            <person name="Han X.H."/>
            <person name="Huang E.J."/>
            <person name="Li L.F."/>
            <person name="Wei W."/>
            <person name="Gao Y.C."/>
            <person name="Liu J.Z."/>
            <person name="Shao H.Z."/>
            <person name="Wang X."/>
            <person name="Wang C.C."/>
            <person name="Yang T.C."/>
            <person name="Huo Q.B."/>
            <person name="Li W."/>
            <person name="Chen H.Y."/>
            <person name="Chen S.E."/>
            <person name="Zhou L.G."/>
            <person name="Ni X.B."/>
            <person name="Tian J.H."/>
            <person name="Sheng Y."/>
            <person name="Liu T."/>
            <person name="Pan Y.S."/>
            <person name="Xia L.Y."/>
            <person name="Li J."/>
            <person name="Zhao F."/>
            <person name="Cao W.C."/>
        </authorList>
    </citation>
    <scope>NUCLEOTIDE SEQUENCE</scope>
    <source>
        <strain evidence="2">Rsan-2018</strain>
    </source>
</reference>
<dbReference type="EMBL" id="JABSTV010001254">
    <property type="protein sequence ID" value="KAH7938933.1"/>
    <property type="molecule type" value="Genomic_DNA"/>
</dbReference>
<evidence type="ECO:0000313" key="3">
    <source>
        <dbReference type="Proteomes" id="UP000821837"/>
    </source>
</evidence>
<sequence length="156" mass="18467">MTENAPGATWHSTFDDLGSDHKILVTHIRRANDEIQSSNQTKRLVDWDKFREIRRQSTSPPTSNIKSWCENVISNVREATQVMAADILLDRLDRKLMHLWQAKESLQARWRKQRHQRGLRKKIAQLNKDIEAYCRQLNEQQWEEICRDMDRQLGAS</sequence>
<dbReference type="AlphaFoldDB" id="A0A9D4SP91"/>
<proteinExistence type="predicted"/>
<name>A0A9D4SP91_RHISA</name>
<accession>A0A9D4SP91</accession>
<keyword evidence="1" id="KW-0175">Coiled coil</keyword>
<reference evidence="2" key="2">
    <citation type="submission" date="2021-09" db="EMBL/GenBank/DDBJ databases">
        <authorList>
            <person name="Jia N."/>
            <person name="Wang J."/>
            <person name="Shi W."/>
            <person name="Du L."/>
            <person name="Sun Y."/>
            <person name="Zhan W."/>
            <person name="Jiang J."/>
            <person name="Wang Q."/>
            <person name="Zhang B."/>
            <person name="Ji P."/>
            <person name="Sakyi L.B."/>
            <person name="Cui X."/>
            <person name="Yuan T."/>
            <person name="Jiang B."/>
            <person name="Yang W."/>
            <person name="Lam T.T.-Y."/>
            <person name="Chang Q."/>
            <person name="Ding S."/>
            <person name="Wang X."/>
            <person name="Zhu J."/>
            <person name="Ruan X."/>
            <person name="Zhao L."/>
            <person name="Wei J."/>
            <person name="Que T."/>
            <person name="Du C."/>
            <person name="Cheng J."/>
            <person name="Dai P."/>
            <person name="Han X."/>
            <person name="Huang E."/>
            <person name="Gao Y."/>
            <person name="Liu J."/>
            <person name="Shao H."/>
            <person name="Ye R."/>
            <person name="Li L."/>
            <person name="Wei W."/>
            <person name="Wang X."/>
            <person name="Wang C."/>
            <person name="Huo Q."/>
            <person name="Li W."/>
            <person name="Guo W."/>
            <person name="Chen H."/>
            <person name="Chen S."/>
            <person name="Zhou L."/>
            <person name="Zhou L."/>
            <person name="Ni X."/>
            <person name="Tian J."/>
            <person name="Zhou Y."/>
            <person name="Sheng Y."/>
            <person name="Liu T."/>
            <person name="Pan Y."/>
            <person name="Xia L."/>
            <person name="Li J."/>
            <person name="Zhao F."/>
            <person name="Cao W."/>
        </authorList>
    </citation>
    <scope>NUCLEOTIDE SEQUENCE</scope>
    <source>
        <strain evidence="2">Rsan-2018</strain>
        <tissue evidence="2">Larvae</tissue>
    </source>
</reference>
<evidence type="ECO:0000256" key="1">
    <source>
        <dbReference type="SAM" id="Coils"/>
    </source>
</evidence>
<comment type="caution">
    <text evidence="2">The sequence shown here is derived from an EMBL/GenBank/DDBJ whole genome shotgun (WGS) entry which is preliminary data.</text>
</comment>
<dbReference type="Proteomes" id="UP000821837">
    <property type="component" value="Chromosome 8"/>
</dbReference>
<gene>
    <name evidence="2" type="ORF">HPB52_002483</name>
</gene>
<feature type="coiled-coil region" evidence="1">
    <location>
        <begin position="116"/>
        <end position="143"/>
    </location>
</feature>
<protein>
    <submittedName>
        <fullName evidence="2">Uncharacterized protein</fullName>
    </submittedName>
</protein>
<organism evidence="2 3">
    <name type="scientific">Rhipicephalus sanguineus</name>
    <name type="common">Brown dog tick</name>
    <name type="synonym">Ixodes sanguineus</name>
    <dbReference type="NCBI Taxonomy" id="34632"/>
    <lineage>
        <taxon>Eukaryota</taxon>
        <taxon>Metazoa</taxon>
        <taxon>Ecdysozoa</taxon>
        <taxon>Arthropoda</taxon>
        <taxon>Chelicerata</taxon>
        <taxon>Arachnida</taxon>
        <taxon>Acari</taxon>
        <taxon>Parasitiformes</taxon>
        <taxon>Ixodida</taxon>
        <taxon>Ixodoidea</taxon>
        <taxon>Ixodidae</taxon>
        <taxon>Rhipicephalinae</taxon>
        <taxon>Rhipicephalus</taxon>
        <taxon>Rhipicephalus</taxon>
    </lineage>
</organism>
<evidence type="ECO:0000313" key="2">
    <source>
        <dbReference type="EMBL" id="KAH7938933.1"/>
    </source>
</evidence>